<keyword evidence="3 5" id="KW-1133">Transmembrane helix</keyword>
<keyword evidence="4 5" id="KW-0472">Membrane</keyword>
<dbReference type="InterPro" id="IPR052556">
    <property type="entry name" value="PolySynth_Transporter"/>
</dbReference>
<accession>A0AAU8JJ89</accession>
<feature type="transmembrane region" description="Helical" evidence="5">
    <location>
        <begin position="31"/>
        <end position="49"/>
    </location>
</feature>
<comment type="subcellular location">
    <subcellularLocation>
        <location evidence="1">Membrane</location>
        <topology evidence="1">Multi-pass membrane protein</topology>
    </subcellularLocation>
</comment>
<dbReference type="AlphaFoldDB" id="A0AAU8JJ89"/>
<dbReference type="RefSeq" id="WP_354635939.1">
    <property type="nucleotide sequence ID" value="NZ_CP159837.1"/>
</dbReference>
<reference evidence="6" key="1">
    <citation type="submission" date="2024-07" db="EMBL/GenBank/DDBJ databases">
        <authorList>
            <person name="Kim Y.J."/>
            <person name="Jeong J.Y."/>
        </authorList>
    </citation>
    <scope>NUCLEOTIDE SEQUENCE</scope>
    <source>
        <strain evidence="6">GIHE-MW2</strain>
    </source>
</reference>
<feature type="transmembrane region" description="Helical" evidence="5">
    <location>
        <begin position="156"/>
        <end position="176"/>
    </location>
</feature>
<evidence type="ECO:0000313" key="6">
    <source>
        <dbReference type="EMBL" id="XCM38800.1"/>
    </source>
</evidence>
<evidence type="ECO:0000256" key="4">
    <source>
        <dbReference type="ARBA" id="ARBA00023136"/>
    </source>
</evidence>
<dbReference type="Pfam" id="PF01943">
    <property type="entry name" value="Polysacc_synt"/>
    <property type="match status" value="1"/>
</dbReference>
<name>A0AAU8JJ89_9CYAN</name>
<feature type="transmembrane region" description="Helical" evidence="5">
    <location>
        <begin position="97"/>
        <end position="118"/>
    </location>
</feature>
<feature type="transmembrane region" description="Helical" evidence="5">
    <location>
        <begin position="182"/>
        <end position="204"/>
    </location>
</feature>
<evidence type="ECO:0000256" key="3">
    <source>
        <dbReference type="ARBA" id="ARBA00022989"/>
    </source>
</evidence>
<gene>
    <name evidence="6" type="ORF">ABWT76_001674</name>
</gene>
<keyword evidence="2 5" id="KW-0812">Transmembrane</keyword>
<feature type="transmembrane region" description="Helical" evidence="5">
    <location>
        <begin position="307"/>
        <end position="327"/>
    </location>
</feature>
<feature type="transmembrane region" description="Helical" evidence="5">
    <location>
        <begin position="370"/>
        <end position="390"/>
    </location>
</feature>
<feature type="transmembrane region" description="Helical" evidence="5">
    <location>
        <begin position="397"/>
        <end position="417"/>
    </location>
</feature>
<organism evidence="6">
    <name type="scientific">Planktothricoides raciborskii GIHE-MW2</name>
    <dbReference type="NCBI Taxonomy" id="2792601"/>
    <lineage>
        <taxon>Bacteria</taxon>
        <taxon>Bacillati</taxon>
        <taxon>Cyanobacteriota</taxon>
        <taxon>Cyanophyceae</taxon>
        <taxon>Oscillatoriophycideae</taxon>
        <taxon>Oscillatoriales</taxon>
        <taxon>Oscillatoriaceae</taxon>
        <taxon>Planktothricoides</taxon>
    </lineage>
</organism>
<dbReference type="EMBL" id="CP159837">
    <property type="protein sequence ID" value="XCM38800.1"/>
    <property type="molecule type" value="Genomic_DNA"/>
</dbReference>
<evidence type="ECO:0000256" key="1">
    <source>
        <dbReference type="ARBA" id="ARBA00004141"/>
    </source>
</evidence>
<dbReference type="InterPro" id="IPR002797">
    <property type="entry name" value="Polysacc_synth"/>
</dbReference>
<dbReference type="GO" id="GO:0016020">
    <property type="term" value="C:membrane"/>
    <property type="evidence" value="ECO:0007669"/>
    <property type="project" value="UniProtKB-SubCell"/>
</dbReference>
<proteinExistence type="predicted"/>
<dbReference type="CDD" id="cd13128">
    <property type="entry name" value="MATE_Wzx_like"/>
    <property type="match status" value="1"/>
</dbReference>
<sequence>MKNKLVLLIQQLSPTFRKVVANMAWLFADRFMQMGLGLLIGIWVARYLGPEQLGVFNYAIAFVSLFNPLTTLGLDSIVVRDLAQDSSRKHEILGTAWLLKLLSGLLTLLLTTAIISLLRPDDRLTHWLVGIIAAGTIFQSFETIDFWFRSQIESKYTVFAKNIAYIIAAIIKIALIQMQSPLVGFACIKAGDIALSALALLFVYHRQGQLITLWRVNLPIAQKLLKDSWPVIFSGISIYIYAQIDQVMLGQMAAPSSLGIYSVSVKLSEVFNIIPTVIYSSLLPALVKKYQEGENVFLETMQGVYDLMAVLWFLIAIAISPLSDWIVDILYGEAYADAGNVLAVYIWSQFGSNFGTARALYINVKNLFKISLIISIVGAVINILLNLWLIPQYQAMGATVATLITYFIATIFMNLFFADLRKLVPLILKSLVIPQSLFRLKKMFMARKLS</sequence>
<dbReference type="PANTHER" id="PTHR43424">
    <property type="entry name" value="LOCUS PUTATIVE PROTEIN 1-RELATED"/>
    <property type="match status" value="1"/>
</dbReference>
<protein>
    <submittedName>
        <fullName evidence="6">Flippase</fullName>
    </submittedName>
</protein>
<evidence type="ECO:0000256" key="2">
    <source>
        <dbReference type="ARBA" id="ARBA00022692"/>
    </source>
</evidence>
<dbReference type="PANTHER" id="PTHR43424:SF1">
    <property type="entry name" value="LOCUS PUTATIVE PROTEIN 1-RELATED"/>
    <property type="match status" value="1"/>
</dbReference>
<feature type="transmembrane region" description="Helical" evidence="5">
    <location>
        <begin position="124"/>
        <end position="144"/>
    </location>
</feature>
<evidence type="ECO:0000256" key="5">
    <source>
        <dbReference type="SAM" id="Phobius"/>
    </source>
</evidence>